<protein>
    <submittedName>
        <fullName evidence="1">Uncharacterized protein</fullName>
    </submittedName>
</protein>
<dbReference type="Proteomes" id="UP000257109">
    <property type="component" value="Unassembled WGS sequence"/>
</dbReference>
<evidence type="ECO:0000313" key="2">
    <source>
        <dbReference type="Proteomes" id="UP000257109"/>
    </source>
</evidence>
<dbReference type="AlphaFoldDB" id="A0A371FU44"/>
<proteinExistence type="predicted"/>
<reference evidence="1" key="1">
    <citation type="submission" date="2018-05" db="EMBL/GenBank/DDBJ databases">
        <title>Draft genome of Mucuna pruriens seed.</title>
        <authorList>
            <person name="Nnadi N.E."/>
            <person name="Vos R."/>
            <person name="Hasami M.H."/>
            <person name="Devisetty U.K."/>
            <person name="Aguiy J.C."/>
        </authorList>
    </citation>
    <scope>NUCLEOTIDE SEQUENCE [LARGE SCALE GENOMIC DNA]</scope>
    <source>
        <strain evidence="1">JCA_2017</strain>
    </source>
</reference>
<accession>A0A371FU44</accession>
<gene>
    <name evidence="1" type="ORF">CR513_37440</name>
</gene>
<feature type="non-terminal residue" evidence="1">
    <location>
        <position position="1"/>
    </location>
</feature>
<sequence>MDLKVVFEIKKVLSSKFEMRDLVEAYVIMEYEKIIGSVVYIINYTRPNTAYALSRFPTMTIGILFCTFENISRIL</sequence>
<evidence type="ECO:0000313" key="1">
    <source>
        <dbReference type="EMBL" id="RDX81838.1"/>
    </source>
</evidence>
<comment type="caution">
    <text evidence="1">The sequence shown here is derived from an EMBL/GenBank/DDBJ whole genome shotgun (WGS) entry which is preliminary data.</text>
</comment>
<keyword evidence="2" id="KW-1185">Reference proteome</keyword>
<name>A0A371FU44_MUCPR</name>
<organism evidence="1 2">
    <name type="scientific">Mucuna pruriens</name>
    <name type="common">Velvet bean</name>
    <name type="synonym">Dolichos pruriens</name>
    <dbReference type="NCBI Taxonomy" id="157652"/>
    <lineage>
        <taxon>Eukaryota</taxon>
        <taxon>Viridiplantae</taxon>
        <taxon>Streptophyta</taxon>
        <taxon>Embryophyta</taxon>
        <taxon>Tracheophyta</taxon>
        <taxon>Spermatophyta</taxon>
        <taxon>Magnoliopsida</taxon>
        <taxon>eudicotyledons</taxon>
        <taxon>Gunneridae</taxon>
        <taxon>Pentapetalae</taxon>
        <taxon>rosids</taxon>
        <taxon>fabids</taxon>
        <taxon>Fabales</taxon>
        <taxon>Fabaceae</taxon>
        <taxon>Papilionoideae</taxon>
        <taxon>50 kb inversion clade</taxon>
        <taxon>NPAAA clade</taxon>
        <taxon>indigoferoid/millettioid clade</taxon>
        <taxon>Phaseoleae</taxon>
        <taxon>Mucuna</taxon>
    </lineage>
</organism>
<dbReference type="EMBL" id="QJKJ01007816">
    <property type="protein sequence ID" value="RDX81838.1"/>
    <property type="molecule type" value="Genomic_DNA"/>
</dbReference>